<keyword evidence="1" id="KW-0472">Membrane</keyword>
<reference evidence="3" key="1">
    <citation type="journal article" date="2015" name="Genome">
        <title>Whole Genome Sequence of the Non-Microcystin-Producing Microcystis aeruginosa Strain NIES-44.</title>
        <authorList>
            <person name="Okano K."/>
            <person name="Miyata N."/>
            <person name="Ozaki Y."/>
        </authorList>
    </citation>
    <scope>NUCLEOTIDE SEQUENCE [LARGE SCALE GENOMIC DNA]</scope>
    <source>
        <strain evidence="3">NIES-44</strain>
    </source>
</reference>
<organism evidence="2 3">
    <name type="scientific">Microcystis aeruginosa NIES-44</name>
    <dbReference type="NCBI Taxonomy" id="449439"/>
    <lineage>
        <taxon>Bacteria</taxon>
        <taxon>Bacillati</taxon>
        <taxon>Cyanobacteriota</taxon>
        <taxon>Cyanophyceae</taxon>
        <taxon>Oscillatoriophycideae</taxon>
        <taxon>Chroococcales</taxon>
        <taxon>Microcystaceae</taxon>
        <taxon>Microcystis</taxon>
    </lineage>
</organism>
<feature type="transmembrane region" description="Helical" evidence="1">
    <location>
        <begin position="20"/>
        <end position="47"/>
    </location>
</feature>
<proteinExistence type="predicted"/>
<sequence>MIFSPSAWLTPFFNTPLWRAGGVSITLGWIVSIFVLFVLVTCLTIAFKS</sequence>
<keyword evidence="1" id="KW-0812">Transmembrane</keyword>
<comment type="caution">
    <text evidence="2">The sequence shown here is derived from an EMBL/GenBank/DDBJ whole genome shotgun (WGS) entry which is preliminary data.</text>
</comment>
<accession>A0A0A1VPV0</accession>
<evidence type="ECO:0000313" key="3">
    <source>
        <dbReference type="Proteomes" id="UP000030321"/>
    </source>
</evidence>
<dbReference type="Proteomes" id="UP000030321">
    <property type="component" value="Unassembled WGS sequence"/>
</dbReference>
<keyword evidence="1" id="KW-1133">Transmembrane helix</keyword>
<protein>
    <submittedName>
        <fullName evidence="2">Uncharacterized protein</fullName>
    </submittedName>
</protein>
<evidence type="ECO:0000313" key="2">
    <source>
        <dbReference type="EMBL" id="GAL91649.1"/>
    </source>
</evidence>
<dbReference type="EMBL" id="BBPA01000009">
    <property type="protein sequence ID" value="GAL91649.1"/>
    <property type="molecule type" value="Genomic_DNA"/>
</dbReference>
<gene>
    <name evidence="2" type="ORF">N44_02362</name>
</gene>
<name>A0A0A1VPV0_MICAE</name>
<dbReference type="AlphaFoldDB" id="A0A0A1VPV0"/>
<evidence type="ECO:0000256" key="1">
    <source>
        <dbReference type="SAM" id="Phobius"/>
    </source>
</evidence>